<organism evidence="1 2">
    <name type="scientific">Campylobacter geochelonis</name>
    <dbReference type="NCBI Taxonomy" id="1780362"/>
    <lineage>
        <taxon>Bacteria</taxon>
        <taxon>Pseudomonadati</taxon>
        <taxon>Campylobacterota</taxon>
        <taxon>Epsilonproteobacteria</taxon>
        <taxon>Campylobacterales</taxon>
        <taxon>Campylobacteraceae</taxon>
        <taxon>Campylobacter</taxon>
    </lineage>
</organism>
<evidence type="ECO:0000313" key="1">
    <source>
        <dbReference type="EMBL" id="CZE49114.1"/>
    </source>
</evidence>
<dbReference type="AlphaFoldDB" id="A0A128EJS1"/>
<gene>
    <name evidence="1" type="ORF">ERS672216_01756</name>
</gene>
<dbReference type="RefSeq" id="WP_075540533.1">
    <property type="nucleotide sequence ID" value="NZ_CP053844.1"/>
</dbReference>
<dbReference type="Proteomes" id="UP000069632">
    <property type="component" value="Unassembled WGS sequence"/>
</dbReference>
<protein>
    <submittedName>
        <fullName evidence="1">Uncharacterized protein</fullName>
    </submittedName>
</protein>
<dbReference type="OrthoDB" id="10008998at2"/>
<name>A0A128EJS1_9BACT</name>
<proteinExistence type="predicted"/>
<keyword evidence="2" id="KW-1185">Reference proteome</keyword>
<reference evidence="1 2" key="1">
    <citation type="submission" date="2016-02" db="EMBL/GenBank/DDBJ databases">
        <authorList>
            <consortium name="Pathogen Informatics"/>
        </authorList>
    </citation>
    <scope>NUCLEOTIDE SEQUENCE [LARGE SCALE GENOMIC DNA]</scope>
    <source>
        <strain evidence="1 2">RC20</strain>
    </source>
</reference>
<dbReference type="EMBL" id="FIZP01000014">
    <property type="protein sequence ID" value="CZE49114.1"/>
    <property type="molecule type" value="Genomic_DNA"/>
</dbReference>
<evidence type="ECO:0000313" key="2">
    <source>
        <dbReference type="Proteomes" id="UP000069632"/>
    </source>
</evidence>
<accession>A0A128EJS1</accession>
<sequence length="140" mass="16528">MFLNKFKSDDMKKRFIKLAGILLFDYDNFDEVMNSYIKESNLKTVNLSELKEYAQEISVVFELEKELFEEEIRELLHNIDIRYYLEAKILMSSLKSDIRQEINLIAIRELNATAEVYSLCEKWVGNIVNYNLALSKIINS</sequence>